<dbReference type="AlphaFoldDB" id="A0A7W8YUW7"/>
<dbReference type="EMBL" id="JACHCF010000006">
    <property type="protein sequence ID" value="MBB5621960.1"/>
    <property type="molecule type" value="Genomic_DNA"/>
</dbReference>
<proteinExistence type="predicted"/>
<protein>
    <submittedName>
        <fullName evidence="2">CRP-like cAMP-binding protein</fullName>
    </submittedName>
</protein>
<reference evidence="2 3" key="1">
    <citation type="submission" date="2020-08" db="EMBL/GenBank/DDBJ databases">
        <title>Genomic Encyclopedia of Type Strains, Phase IV (KMG-V): Genome sequencing to study the core and pangenomes of soil and plant-associated prokaryotes.</title>
        <authorList>
            <person name="Whitman W."/>
        </authorList>
    </citation>
    <scope>NUCLEOTIDE SEQUENCE [LARGE SCALE GENOMIC DNA]</scope>
    <source>
        <strain evidence="2 3">MP7CTX6</strain>
    </source>
</reference>
<evidence type="ECO:0000259" key="1">
    <source>
        <dbReference type="Pfam" id="PF00027"/>
    </source>
</evidence>
<dbReference type="InterPro" id="IPR014710">
    <property type="entry name" value="RmlC-like_jellyroll"/>
</dbReference>
<name>A0A7W8YUW7_9SPHI</name>
<gene>
    <name evidence="2" type="ORF">HDE69_003023</name>
</gene>
<dbReference type="CDD" id="cd00038">
    <property type="entry name" value="CAP_ED"/>
    <property type="match status" value="1"/>
</dbReference>
<dbReference type="RefSeq" id="WP_183867888.1">
    <property type="nucleotide sequence ID" value="NZ_JACHCF010000006.1"/>
</dbReference>
<evidence type="ECO:0000313" key="3">
    <source>
        <dbReference type="Proteomes" id="UP000537718"/>
    </source>
</evidence>
<sequence length="197" mass="23169">MEDIAPFIENVSKKIQLSSENLERLLAAFKLIRVSKKQFVIQPGFIAKHRMYILKGAFRSYVIDEKGNDHTIQFAIEDWWISDYNSYIYQSPATQFVVALEDSFVLQIDHDTEQQLKTSSHELETLFRIMAEKSAAFYARRVTANLTQNAEQRYNEFVEKFPKVAQRLPQYALASYLNMTREFLSRIRNDKVRKKVN</sequence>
<accession>A0A7W8YUW7</accession>
<dbReference type="Pfam" id="PF00027">
    <property type="entry name" value="cNMP_binding"/>
    <property type="match status" value="1"/>
</dbReference>
<dbReference type="Proteomes" id="UP000537718">
    <property type="component" value="Unassembled WGS sequence"/>
</dbReference>
<dbReference type="InterPro" id="IPR018490">
    <property type="entry name" value="cNMP-bd_dom_sf"/>
</dbReference>
<organism evidence="2 3">
    <name type="scientific">Pedobacter cryoconitis</name>
    <dbReference type="NCBI Taxonomy" id="188932"/>
    <lineage>
        <taxon>Bacteria</taxon>
        <taxon>Pseudomonadati</taxon>
        <taxon>Bacteroidota</taxon>
        <taxon>Sphingobacteriia</taxon>
        <taxon>Sphingobacteriales</taxon>
        <taxon>Sphingobacteriaceae</taxon>
        <taxon>Pedobacter</taxon>
    </lineage>
</organism>
<dbReference type="InterPro" id="IPR000595">
    <property type="entry name" value="cNMP-bd_dom"/>
</dbReference>
<evidence type="ECO:0000313" key="2">
    <source>
        <dbReference type="EMBL" id="MBB5621960.1"/>
    </source>
</evidence>
<dbReference type="SUPFAM" id="SSF51206">
    <property type="entry name" value="cAMP-binding domain-like"/>
    <property type="match status" value="1"/>
</dbReference>
<comment type="caution">
    <text evidence="2">The sequence shown here is derived from an EMBL/GenBank/DDBJ whole genome shotgun (WGS) entry which is preliminary data.</text>
</comment>
<dbReference type="Gene3D" id="2.60.120.10">
    <property type="entry name" value="Jelly Rolls"/>
    <property type="match status" value="1"/>
</dbReference>
<feature type="domain" description="Cyclic nucleotide-binding" evidence="1">
    <location>
        <begin position="33"/>
        <end position="116"/>
    </location>
</feature>